<evidence type="ECO:0000259" key="1">
    <source>
        <dbReference type="Pfam" id="PF19306"/>
    </source>
</evidence>
<dbReference type="Pfam" id="PF19306">
    <property type="entry name" value="WHD_Lhr"/>
    <property type="match status" value="1"/>
</dbReference>
<sequence length="524" mass="59655">IYHSGGTIPDRGYFGLRLRDSKEKIGELDEEFVWERSIGDKFNMGAQSWMITAIDHQNVEVVPWTGNVEQAPFWKAEKGNKGHHFYKKIGEFLESWGDRIGEPLFLKELQSRFYMEKSAAGELIGYLKEQKEATGPRLPHRHHIVVEHFDTPDSAVKGRQYSGNGYPGNQKPVTKQFIIHTLWGGRVNKPFDLNNLKQLLEELESGRITYSEIRTVSPSPFAAGLIWQQTKKHMYEADTPRPSSVSRLSDDLFMEVASSQHLRPDLKKESIRRYQEKLQRTAEGYSPRTPEGLLDWTRERVLIPISEWKELLYAMESDHGVDERAVIQPVREKLVLIKLSGAAFPSAVTVESLPKLIEAVKTDPDHIGIYDIHAQIMVNDQDSISGEPADPGGSYTARTLKYVKENLKRPAPGAEPEEKNADLVNTIREWLFFYGPVQIAFITEVFGLERSAVMDLLDTLTEDRSVIIDRFSEKAPGLQVCKDLQDTQDNGAFRRGRLRAFFSRDQQSSVHVAQGFPGFEKRAQ</sequence>
<name>A0A0F9ELR5_9ZZZZ</name>
<organism evidence="2">
    <name type="scientific">marine sediment metagenome</name>
    <dbReference type="NCBI Taxonomy" id="412755"/>
    <lineage>
        <taxon>unclassified sequences</taxon>
        <taxon>metagenomes</taxon>
        <taxon>ecological metagenomes</taxon>
    </lineage>
</organism>
<reference evidence="2" key="1">
    <citation type="journal article" date="2015" name="Nature">
        <title>Complex archaea that bridge the gap between prokaryotes and eukaryotes.</title>
        <authorList>
            <person name="Spang A."/>
            <person name="Saw J.H."/>
            <person name="Jorgensen S.L."/>
            <person name="Zaremba-Niedzwiedzka K."/>
            <person name="Martijn J."/>
            <person name="Lind A.E."/>
            <person name="van Eijk R."/>
            <person name="Schleper C."/>
            <person name="Guy L."/>
            <person name="Ettema T.J."/>
        </authorList>
    </citation>
    <scope>NUCLEOTIDE SEQUENCE</scope>
</reference>
<dbReference type="GO" id="GO:0003677">
    <property type="term" value="F:DNA binding"/>
    <property type="evidence" value="ECO:0007669"/>
    <property type="project" value="TreeGrafter"/>
</dbReference>
<dbReference type="InterPro" id="IPR045628">
    <property type="entry name" value="Lhr_WH_dom"/>
</dbReference>
<dbReference type="PANTHER" id="PTHR47962:SF5">
    <property type="entry name" value="ATP-DEPENDENT HELICASE LHR-RELATED"/>
    <property type="match status" value="1"/>
</dbReference>
<protein>
    <recommendedName>
        <fullName evidence="1">Helicase Lhr-like winged helix domain-containing protein</fullName>
    </recommendedName>
</protein>
<dbReference type="GO" id="GO:0016887">
    <property type="term" value="F:ATP hydrolysis activity"/>
    <property type="evidence" value="ECO:0007669"/>
    <property type="project" value="TreeGrafter"/>
</dbReference>
<feature type="non-terminal residue" evidence="2">
    <location>
        <position position="1"/>
    </location>
</feature>
<accession>A0A0F9ELR5</accession>
<comment type="caution">
    <text evidence="2">The sequence shown here is derived from an EMBL/GenBank/DDBJ whole genome shotgun (WGS) entry which is preliminary data.</text>
</comment>
<dbReference type="PANTHER" id="PTHR47962">
    <property type="entry name" value="ATP-DEPENDENT HELICASE LHR-RELATED-RELATED"/>
    <property type="match status" value="1"/>
</dbReference>
<dbReference type="AlphaFoldDB" id="A0A0F9ELR5"/>
<proteinExistence type="predicted"/>
<dbReference type="EMBL" id="LAZR01036458">
    <property type="protein sequence ID" value="KKL24783.1"/>
    <property type="molecule type" value="Genomic_DNA"/>
</dbReference>
<gene>
    <name evidence="2" type="ORF">LCGC14_2411860</name>
</gene>
<feature type="domain" description="Helicase Lhr-like winged helix" evidence="1">
    <location>
        <begin position="4"/>
        <end position="66"/>
    </location>
</feature>
<dbReference type="InterPro" id="IPR052511">
    <property type="entry name" value="ATP-dep_Helicase"/>
</dbReference>
<evidence type="ECO:0000313" key="2">
    <source>
        <dbReference type="EMBL" id="KKL24783.1"/>
    </source>
</evidence>